<gene>
    <name evidence="2" type="ORF">LODBEIA_P17820</name>
</gene>
<evidence type="ECO:0008006" key="4">
    <source>
        <dbReference type="Google" id="ProtNLM"/>
    </source>
</evidence>
<feature type="region of interest" description="Disordered" evidence="1">
    <location>
        <begin position="35"/>
        <end position="80"/>
    </location>
</feature>
<protein>
    <recommendedName>
        <fullName evidence="4">AB hydrolase-1 domain-containing protein</fullName>
    </recommendedName>
</protein>
<feature type="region of interest" description="Disordered" evidence="1">
    <location>
        <begin position="93"/>
        <end position="127"/>
    </location>
</feature>
<dbReference type="Gene3D" id="3.40.50.1820">
    <property type="entry name" value="alpha/beta hydrolase"/>
    <property type="match status" value="1"/>
</dbReference>
<evidence type="ECO:0000256" key="1">
    <source>
        <dbReference type="SAM" id="MobiDB-lite"/>
    </source>
</evidence>
<name>A0ABP0ZHB8_9ASCO</name>
<organism evidence="2 3">
    <name type="scientific">Lodderomyces beijingensis</name>
    <dbReference type="NCBI Taxonomy" id="1775926"/>
    <lineage>
        <taxon>Eukaryota</taxon>
        <taxon>Fungi</taxon>
        <taxon>Dikarya</taxon>
        <taxon>Ascomycota</taxon>
        <taxon>Saccharomycotina</taxon>
        <taxon>Pichiomycetes</taxon>
        <taxon>Debaryomycetaceae</taxon>
        <taxon>Candida/Lodderomyces clade</taxon>
        <taxon>Lodderomyces</taxon>
    </lineage>
</organism>
<dbReference type="EMBL" id="OZ022406">
    <property type="protein sequence ID" value="CAK9437404.1"/>
    <property type="molecule type" value="Genomic_DNA"/>
</dbReference>
<feature type="compositionally biased region" description="Low complexity" evidence="1">
    <location>
        <begin position="557"/>
        <end position="571"/>
    </location>
</feature>
<feature type="region of interest" description="Disordered" evidence="1">
    <location>
        <begin position="591"/>
        <end position="613"/>
    </location>
</feature>
<feature type="region of interest" description="Disordered" evidence="1">
    <location>
        <begin position="145"/>
        <end position="165"/>
    </location>
</feature>
<feature type="region of interest" description="Disordered" evidence="1">
    <location>
        <begin position="552"/>
        <end position="571"/>
    </location>
</feature>
<reference evidence="2 3" key="1">
    <citation type="submission" date="2024-03" db="EMBL/GenBank/DDBJ databases">
        <authorList>
            <person name="Brejova B."/>
        </authorList>
    </citation>
    <scope>NUCLEOTIDE SEQUENCE [LARGE SCALE GENOMIC DNA]</scope>
    <source>
        <strain evidence="2 3">CBS 14171</strain>
    </source>
</reference>
<accession>A0ABP0ZHB8</accession>
<feature type="compositionally biased region" description="Polar residues" evidence="1">
    <location>
        <begin position="597"/>
        <end position="606"/>
    </location>
</feature>
<sequence length="781" mass="87952">MNSAEPVIEIEEEPVLISPQHSIDPGLKVLDEYTYLDDEDVSNDDEDEGVATDESEFHSARGASIPQSRSESINCRGDEEIEDEHIRAFQPVFEEDEPKDLDQKWKEEATSHHHHHHHPLSRKLTRHDAESIVGGESIASMHLEDEVEHDRPHPASDPNAPTEEQEVQVADNTFSDSKMKNYSQSQKVFSFSLPFGGLESIKHNLTRQLQNLKKDLPFVNSEEDEETTQLRREVELKLQRQQTVSTQDEANYFRDFKGLDAGRLRAIKHSIAANVNEILPQKKKELKDYESIYERIDGNIVILGGYRGSILRDSKTKKRVWIPLKAGFHLRKIDLLLGPNKEDELNAEDKIYPDGVLKNIGPIDICKKLINKLDANPNVNIQELGYDWRLSGDYASRYIEKFLQKIYEETGKPTLVIAHSMGGLMVHGALQRNPKLFRSIIYVGSPSECLNILGPVRYGDSVIFSDKILTFESNFMMRSGFVFLPMNGEAFYNKETKESYKIDFFDPDNWVEYNLNPLVSKKRKIAAEAAAAAAAAATSATAELNSSASSGINPLRNGSTQSSLQSSSSLSFPSINSIGSKLSNMYRSSSLKKRTASMPSSPTDSNYGFAGKENSAVPEDENYSFSFADSYRYLSETLAATKKYVQSLDFNPALAAEYPPMAIVYGNAIPSVRGSVVRSRDDIRNGNYYEFFYGHGDGVIHQKWLMPERKGFTYYDKMKGTGEIVGKFASNSAHVNLMTDHDTMGKALNAVFEAEQFWERKKQLQREAMAEHVTVGDKIDL</sequence>
<dbReference type="RefSeq" id="XP_066828720.1">
    <property type="nucleotide sequence ID" value="XM_066971708.1"/>
</dbReference>
<feature type="compositionally biased region" description="Basic and acidic residues" evidence="1">
    <location>
        <begin position="100"/>
        <end position="111"/>
    </location>
</feature>
<keyword evidence="3" id="KW-1185">Reference proteome</keyword>
<feature type="compositionally biased region" description="Basic and acidic residues" evidence="1">
    <location>
        <begin position="145"/>
        <end position="154"/>
    </location>
</feature>
<dbReference type="PANTHER" id="PTHR11440">
    <property type="entry name" value="LECITHIN-CHOLESTEROL ACYLTRANSFERASE-RELATED"/>
    <property type="match status" value="1"/>
</dbReference>
<dbReference type="Proteomes" id="UP001497383">
    <property type="component" value="Chromosome 2"/>
</dbReference>
<feature type="compositionally biased region" description="Acidic residues" evidence="1">
    <location>
        <begin position="35"/>
        <end position="54"/>
    </location>
</feature>
<proteinExistence type="predicted"/>
<feature type="compositionally biased region" description="Basic residues" evidence="1">
    <location>
        <begin position="112"/>
        <end position="125"/>
    </location>
</feature>
<dbReference type="InterPro" id="IPR003386">
    <property type="entry name" value="LACT/PDAT_acylTrfase"/>
</dbReference>
<dbReference type="InterPro" id="IPR029058">
    <property type="entry name" value="AB_hydrolase_fold"/>
</dbReference>
<dbReference type="GeneID" id="92206978"/>
<evidence type="ECO:0000313" key="2">
    <source>
        <dbReference type="EMBL" id="CAK9437404.1"/>
    </source>
</evidence>
<evidence type="ECO:0000313" key="3">
    <source>
        <dbReference type="Proteomes" id="UP001497383"/>
    </source>
</evidence>
<dbReference type="SUPFAM" id="SSF53474">
    <property type="entry name" value="alpha/beta-Hydrolases"/>
    <property type="match status" value="1"/>
</dbReference>
<dbReference type="Pfam" id="PF02450">
    <property type="entry name" value="LCAT"/>
    <property type="match status" value="1"/>
</dbReference>